<evidence type="ECO:0000313" key="2">
    <source>
        <dbReference type="Proteomes" id="UP000183832"/>
    </source>
</evidence>
<dbReference type="EMBL" id="CVRI01000020">
    <property type="protein sequence ID" value="CRK91094.1"/>
    <property type="molecule type" value="Genomic_DNA"/>
</dbReference>
<name>A0A1J1HX42_9DIPT</name>
<dbReference type="Proteomes" id="UP000183832">
    <property type="component" value="Unassembled WGS sequence"/>
</dbReference>
<accession>A0A1J1HX42</accession>
<proteinExistence type="predicted"/>
<keyword evidence="2" id="KW-1185">Reference proteome</keyword>
<evidence type="ECO:0000313" key="1">
    <source>
        <dbReference type="EMBL" id="CRK91094.1"/>
    </source>
</evidence>
<organism evidence="1 2">
    <name type="scientific">Clunio marinus</name>
    <dbReference type="NCBI Taxonomy" id="568069"/>
    <lineage>
        <taxon>Eukaryota</taxon>
        <taxon>Metazoa</taxon>
        <taxon>Ecdysozoa</taxon>
        <taxon>Arthropoda</taxon>
        <taxon>Hexapoda</taxon>
        <taxon>Insecta</taxon>
        <taxon>Pterygota</taxon>
        <taxon>Neoptera</taxon>
        <taxon>Endopterygota</taxon>
        <taxon>Diptera</taxon>
        <taxon>Nematocera</taxon>
        <taxon>Chironomoidea</taxon>
        <taxon>Chironomidae</taxon>
        <taxon>Clunio</taxon>
    </lineage>
</organism>
<reference evidence="1 2" key="1">
    <citation type="submission" date="2015-04" db="EMBL/GenBank/DDBJ databases">
        <authorList>
            <person name="Syromyatnikov M.Y."/>
            <person name="Popov V.N."/>
        </authorList>
    </citation>
    <scope>NUCLEOTIDE SEQUENCE [LARGE SCALE GENOMIC DNA]</scope>
</reference>
<gene>
    <name evidence="1" type="ORF">CLUMA_CG004782</name>
</gene>
<dbReference type="AlphaFoldDB" id="A0A1J1HX42"/>
<sequence length="69" mass="7759">MTIFAFATSKPKIELTEDFPAFHNHNVISVIRFSNNKQGFPTVVNLLSHCTDVHDVASLPLDEEAFNEL</sequence>
<protein>
    <submittedName>
        <fullName evidence="1">CLUMA_CG004782, isoform A</fullName>
    </submittedName>
</protein>